<proteinExistence type="predicted"/>
<sequence length="61" mass="6700">MQQSLKDFLPQCFFIAWQAPIIGNANRGLASNYTLTLKKGCAGSKYKTILTVGTIRSFSVT</sequence>
<reference evidence="2" key="1">
    <citation type="submission" date="2018-08" db="EMBL/GenBank/DDBJ databases">
        <title>Mucilaginibacter sp. MYSH2.</title>
        <authorList>
            <person name="Seo T."/>
        </authorList>
    </citation>
    <scope>NUCLEOTIDE SEQUENCE [LARGE SCALE GENOMIC DNA]</scope>
    <source>
        <strain evidence="2">KIRAN</strain>
    </source>
</reference>
<evidence type="ECO:0000313" key="2">
    <source>
        <dbReference type="Proteomes" id="UP000266005"/>
    </source>
</evidence>
<comment type="caution">
    <text evidence="1">The sequence shown here is derived from an EMBL/GenBank/DDBJ whole genome shotgun (WGS) entry which is preliminary data.</text>
</comment>
<organism evidence="1 2">
    <name type="scientific">Pontibacter oryzae</name>
    <dbReference type="NCBI Taxonomy" id="2304593"/>
    <lineage>
        <taxon>Bacteria</taxon>
        <taxon>Pseudomonadati</taxon>
        <taxon>Bacteroidota</taxon>
        <taxon>Cytophagia</taxon>
        <taxon>Cytophagales</taxon>
        <taxon>Hymenobacteraceae</taxon>
        <taxon>Pontibacter</taxon>
    </lineage>
</organism>
<accession>A0A399SLK8</accession>
<keyword evidence="2" id="KW-1185">Reference proteome</keyword>
<dbReference type="AlphaFoldDB" id="A0A399SLK8"/>
<gene>
    <name evidence="1" type="ORF">D1627_04660</name>
</gene>
<dbReference type="EMBL" id="QWGE01000001">
    <property type="protein sequence ID" value="RIJ43122.1"/>
    <property type="molecule type" value="Genomic_DNA"/>
</dbReference>
<protein>
    <submittedName>
        <fullName evidence="1">Uncharacterized protein</fullName>
    </submittedName>
</protein>
<dbReference type="Proteomes" id="UP000266005">
    <property type="component" value="Unassembled WGS sequence"/>
</dbReference>
<evidence type="ECO:0000313" key="1">
    <source>
        <dbReference type="EMBL" id="RIJ43122.1"/>
    </source>
</evidence>
<name>A0A399SLK8_9BACT</name>